<dbReference type="CDD" id="cd06550">
    <property type="entry name" value="TM_ABC_iron-siderophores_like"/>
    <property type="match status" value="1"/>
</dbReference>
<comment type="caution">
    <text evidence="9">The sequence shown here is derived from an EMBL/GenBank/DDBJ whole genome shotgun (WGS) entry which is preliminary data.</text>
</comment>
<keyword evidence="7 8" id="KW-0472">Membrane</keyword>
<name>A0ABQ4DI80_9CELL</name>
<dbReference type="InterPro" id="IPR037294">
    <property type="entry name" value="ABC_BtuC-like"/>
</dbReference>
<feature type="transmembrane region" description="Helical" evidence="8">
    <location>
        <begin position="327"/>
        <end position="344"/>
    </location>
</feature>
<dbReference type="SUPFAM" id="SSF81345">
    <property type="entry name" value="ABC transporter involved in vitamin B12 uptake, BtuC"/>
    <property type="match status" value="1"/>
</dbReference>
<evidence type="ECO:0000256" key="4">
    <source>
        <dbReference type="ARBA" id="ARBA00022475"/>
    </source>
</evidence>
<dbReference type="InterPro" id="IPR000522">
    <property type="entry name" value="ABC_transptr_permease_BtuC"/>
</dbReference>
<feature type="transmembrane region" description="Helical" evidence="8">
    <location>
        <begin position="296"/>
        <end position="315"/>
    </location>
</feature>
<gene>
    <name evidence="9" type="ORF">Cph01nite_08060</name>
</gene>
<reference evidence="9 10" key="1">
    <citation type="submission" date="2021-01" db="EMBL/GenBank/DDBJ databases">
        <title>Whole genome shotgun sequence of Cellulomonas phragmiteti NBRC 110785.</title>
        <authorList>
            <person name="Komaki H."/>
            <person name="Tamura T."/>
        </authorList>
    </citation>
    <scope>NUCLEOTIDE SEQUENCE [LARGE SCALE GENOMIC DNA]</scope>
    <source>
        <strain evidence="9 10">NBRC 110785</strain>
    </source>
</reference>
<evidence type="ECO:0000256" key="7">
    <source>
        <dbReference type="ARBA" id="ARBA00023136"/>
    </source>
</evidence>
<keyword evidence="4" id="KW-1003">Cell membrane</keyword>
<sequence length="351" mass="34910">MTLTATTGTPASPLGVGPASLRRRRVLGLAVCVLGVLLAVVASLAFGSRVVGWSDVVAGVLHPETSDIAQAAVRSRVARTVLGLLVGAALGVGGAVLQGLTRNPLADPALLGISSGASLAVVLGIMLLGMSTLTQYVWMAFAGAALASVLVYAIGSLGREGATPLKLALAGAATTAALGSGVSMVLLSRTDVLDTFRFWQVGSLGRASFAEIGQVLPFLAVGAVLAVGCARGMDAIALGDDVAVGLGQRVGAIRAVGGAAAVLLCGTAVAVAGPIGFVGLVIPHLARTFTGPSHRWLLPASAALGAALLLAADVVGRVVARPQEVEVGIVTAVLGAPVFIAIIRRHKVATL</sequence>
<dbReference type="Pfam" id="PF01032">
    <property type="entry name" value="FecCD"/>
    <property type="match status" value="1"/>
</dbReference>
<proteinExistence type="inferred from homology"/>
<keyword evidence="10" id="KW-1185">Reference proteome</keyword>
<dbReference type="Gene3D" id="1.10.3470.10">
    <property type="entry name" value="ABC transporter involved in vitamin B12 uptake, BtuC"/>
    <property type="match status" value="1"/>
</dbReference>
<feature type="transmembrane region" description="Helical" evidence="8">
    <location>
        <begin position="26"/>
        <end position="46"/>
    </location>
</feature>
<dbReference type="RefSeq" id="WP_203671348.1">
    <property type="nucleotide sequence ID" value="NZ_BONP01000003.1"/>
</dbReference>
<evidence type="ECO:0000256" key="3">
    <source>
        <dbReference type="ARBA" id="ARBA00022448"/>
    </source>
</evidence>
<keyword evidence="6 8" id="KW-1133">Transmembrane helix</keyword>
<feature type="transmembrane region" description="Helical" evidence="8">
    <location>
        <begin position="77"/>
        <end position="97"/>
    </location>
</feature>
<feature type="transmembrane region" description="Helical" evidence="8">
    <location>
        <begin position="136"/>
        <end position="155"/>
    </location>
</feature>
<dbReference type="Proteomes" id="UP000614741">
    <property type="component" value="Unassembled WGS sequence"/>
</dbReference>
<dbReference type="EMBL" id="BONP01000003">
    <property type="protein sequence ID" value="GIG39044.1"/>
    <property type="molecule type" value="Genomic_DNA"/>
</dbReference>
<evidence type="ECO:0000313" key="9">
    <source>
        <dbReference type="EMBL" id="GIG39044.1"/>
    </source>
</evidence>
<dbReference type="PANTHER" id="PTHR30472:SF1">
    <property type="entry name" value="FE(3+) DICITRATE TRANSPORT SYSTEM PERMEASE PROTEIN FECC-RELATED"/>
    <property type="match status" value="1"/>
</dbReference>
<dbReference type="PANTHER" id="PTHR30472">
    <property type="entry name" value="FERRIC ENTEROBACTIN TRANSPORT SYSTEM PERMEASE PROTEIN"/>
    <property type="match status" value="1"/>
</dbReference>
<evidence type="ECO:0000256" key="5">
    <source>
        <dbReference type="ARBA" id="ARBA00022692"/>
    </source>
</evidence>
<evidence type="ECO:0000256" key="2">
    <source>
        <dbReference type="ARBA" id="ARBA00007935"/>
    </source>
</evidence>
<comment type="similarity">
    <text evidence="2">Belongs to the binding-protein-dependent transport system permease family. FecCD subfamily.</text>
</comment>
<organism evidence="9 10">
    <name type="scientific">Cellulomonas phragmiteti</name>
    <dbReference type="NCBI Taxonomy" id="478780"/>
    <lineage>
        <taxon>Bacteria</taxon>
        <taxon>Bacillati</taxon>
        <taxon>Actinomycetota</taxon>
        <taxon>Actinomycetes</taxon>
        <taxon>Micrococcales</taxon>
        <taxon>Cellulomonadaceae</taxon>
        <taxon>Cellulomonas</taxon>
    </lineage>
</organism>
<evidence type="ECO:0000313" key="10">
    <source>
        <dbReference type="Proteomes" id="UP000614741"/>
    </source>
</evidence>
<accession>A0ABQ4DI80</accession>
<feature type="transmembrane region" description="Helical" evidence="8">
    <location>
        <begin position="167"/>
        <end position="187"/>
    </location>
</feature>
<feature type="transmembrane region" description="Helical" evidence="8">
    <location>
        <begin position="109"/>
        <end position="130"/>
    </location>
</feature>
<evidence type="ECO:0000256" key="8">
    <source>
        <dbReference type="SAM" id="Phobius"/>
    </source>
</evidence>
<feature type="transmembrane region" description="Helical" evidence="8">
    <location>
        <begin position="251"/>
        <end position="276"/>
    </location>
</feature>
<keyword evidence="3" id="KW-0813">Transport</keyword>
<feature type="transmembrane region" description="Helical" evidence="8">
    <location>
        <begin position="207"/>
        <end position="230"/>
    </location>
</feature>
<keyword evidence="5 8" id="KW-0812">Transmembrane</keyword>
<protein>
    <submittedName>
        <fullName evidence="9">ABC transporter permease</fullName>
    </submittedName>
</protein>
<evidence type="ECO:0000256" key="1">
    <source>
        <dbReference type="ARBA" id="ARBA00004651"/>
    </source>
</evidence>
<comment type="subcellular location">
    <subcellularLocation>
        <location evidence="1">Cell membrane</location>
        <topology evidence="1">Multi-pass membrane protein</topology>
    </subcellularLocation>
</comment>
<evidence type="ECO:0000256" key="6">
    <source>
        <dbReference type="ARBA" id="ARBA00022989"/>
    </source>
</evidence>